<dbReference type="EMBL" id="AEBR01000005">
    <property type="protein sequence ID" value="EFM84215.1"/>
    <property type="molecule type" value="Genomic_DNA"/>
</dbReference>
<dbReference type="RefSeq" id="WP_002355864.1">
    <property type="nucleotide sequence ID" value="NZ_GL454411.1"/>
</dbReference>
<reference evidence="1 2" key="1">
    <citation type="submission" date="2010-07" db="EMBL/GenBank/DDBJ databases">
        <authorList>
            <person name="Sid Ahmed O."/>
        </authorList>
    </citation>
    <scope>NUCLEOTIDE SEQUENCE [LARGE SCALE GENOMIC DNA]</scope>
    <source>
        <strain evidence="1 2">TX4248</strain>
    </source>
</reference>
<gene>
    <name evidence="1" type="ORF">HMPREF9498_00190</name>
</gene>
<comment type="caution">
    <text evidence="1">The sequence shown here is derived from an EMBL/GenBank/DDBJ whole genome shotgun (WGS) entry which is preliminary data.</text>
</comment>
<organism evidence="1 2">
    <name type="scientific">Enterococcus faecalis TX4248</name>
    <dbReference type="NCBI Taxonomy" id="749495"/>
    <lineage>
        <taxon>Bacteria</taxon>
        <taxon>Bacillati</taxon>
        <taxon>Bacillota</taxon>
        <taxon>Bacilli</taxon>
        <taxon>Lactobacillales</taxon>
        <taxon>Enterococcaceae</taxon>
        <taxon>Enterococcus</taxon>
    </lineage>
</organism>
<evidence type="ECO:0000313" key="2">
    <source>
        <dbReference type="Proteomes" id="UP000004846"/>
    </source>
</evidence>
<evidence type="ECO:0008006" key="3">
    <source>
        <dbReference type="Google" id="ProtNLM"/>
    </source>
</evidence>
<name>A0A125WA63_ENTFL</name>
<accession>A0A125WA63</accession>
<sequence length="94" mass="10449">MDEREFQEKLEVEQKARERVAIQTVITAKKTRITTTKQNTTASLKELSEAMFQQTNSALPNALNGALQGKSAESAEKFLKGSQRPNLKTPVKGE</sequence>
<dbReference type="AlphaFoldDB" id="A0A125WA63"/>
<dbReference type="Proteomes" id="UP000004846">
    <property type="component" value="Unassembled WGS sequence"/>
</dbReference>
<evidence type="ECO:0000313" key="1">
    <source>
        <dbReference type="EMBL" id="EFM84215.1"/>
    </source>
</evidence>
<dbReference type="HOGENOM" id="CLU_182194_0_0_9"/>
<proteinExistence type="predicted"/>
<protein>
    <recommendedName>
        <fullName evidence="3">DUF4355 domain-containing protein</fullName>
    </recommendedName>
</protein>